<organism evidence="10 11">
    <name type="scientific">Phaedon cochleariae</name>
    <name type="common">Mustard beetle</name>
    <dbReference type="NCBI Taxonomy" id="80249"/>
    <lineage>
        <taxon>Eukaryota</taxon>
        <taxon>Metazoa</taxon>
        <taxon>Ecdysozoa</taxon>
        <taxon>Arthropoda</taxon>
        <taxon>Hexapoda</taxon>
        <taxon>Insecta</taxon>
        <taxon>Pterygota</taxon>
        <taxon>Neoptera</taxon>
        <taxon>Endopterygota</taxon>
        <taxon>Coleoptera</taxon>
        <taxon>Polyphaga</taxon>
        <taxon>Cucujiformia</taxon>
        <taxon>Chrysomeloidea</taxon>
        <taxon>Chrysomelidae</taxon>
        <taxon>Chrysomelinae</taxon>
        <taxon>Chrysomelini</taxon>
        <taxon>Phaedon</taxon>
    </lineage>
</organism>
<dbReference type="Pfam" id="PF24882">
    <property type="entry name" value="WHD_ORC2"/>
    <property type="match status" value="1"/>
</dbReference>
<keyword evidence="5 6" id="KW-0539">Nucleus</keyword>
<dbReference type="EMBL" id="OU896715">
    <property type="protein sequence ID" value="CAG9825328.1"/>
    <property type="molecule type" value="Genomic_DNA"/>
</dbReference>
<keyword evidence="11" id="KW-1185">Reference proteome</keyword>
<reference evidence="10" key="2">
    <citation type="submission" date="2022-10" db="EMBL/GenBank/DDBJ databases">
        <authorList>
            <consortium name="ENA_rothamsted_submissions"/>
            <consortium name="culmorum"/>
            <person name="King R."/>
        </authorList>
    </citation>
    <scope>NUCLEOTIDE SEQUENCE</scope>
</reference>
<dbReference type="AlphaFoldDB" id="A0A9N9SMC0"/>
<feature type="domain" description="Origin recognition complex subunit 2 winged-helix" evidence="9">
    <location>
        <begin position="454"/>
        <end position="512"/>
    </location>
</feature>
<dbReference type="InterPro" id="IPR056772">
    <property type="entry name" value="RecA-like_ORC2"/>
</dbReference>
<dbReference type="PANTHER" id="PTHR14052:SF0">
    <property type="entry name" value="ORIGIN RECOGNITION COMPLEX SUBUNIT 2"/>
    <property type="match status" value="1"/>
</dbReference>
<feature type="compositionally biased region" description="Basic and acidic residues" evidence="7">
    <location>
        <begin position="148"/>
        <end position="169"/>
    </location>
</feature>
<evidence type="ECO:0000256" key="7">
    <source>
        <dbReference type="SAM" id="MobiDB-lite"/>
    </source>
</evidence>
<dbReference type="InterPro" id="IPR007220">
    <property type="entry name" value="ORC2"/>
</dbReference>
<evidence type="ECO:0000259" key="9">
    <source>
        <dbReference type="Pfam" id="PF24882"/>
    </source>
</evidence>
<dbReference type="OrthoDB" id="20198at2759"/>
<sequence length="522" mass="59669">MASGSAGLRKTSRSKKPSLKAMESLYLQKLEKSGYIEHVSSDEDVHFFTEEDLSSSDVEKPRLLHENDIVHGEDIFKFQTRKTRDGLAQKAAQVCIPKTPHVVRHKTKTRITKLLQEDSCSEYEVSSEESPESSSYSENSTEEEDSSETEKDESPKKSHKGHTEFKDMKMIPTQAKGARSKYTIKTDEYFENFNTNKVKTSNNTLDKLKTPRLPQYELQKLLKNLTLSQKHKNSMKRLSLVNESNFPKWFYLLNENFNILLYGLGSKKDILNKFNAEYLGDVPVVVINGFFPTLSIKNILDAISIDLLEMKETSGNAVEAMELIIAEMEKIPETHLYIMIHNIEGDMLRNSKSQNIIARLASVKNIHIIASIDHINAPLIWDHSKLSKFNFIWWDVTSFSPYCEETSFEKSLMVQQSGALALSSLKNVFQSLTTNSKQIFSKIVKYQLENSKSQYYQGLSFKNLYNSCKESFTVSSDLALRAQLTEFVDHKMVKLKRSVDGTEYLVIPLASELLHKFIDDIS</sequence>
<name>A0A9N9SMC0_PHACE</name>
<gene>
    <name evidence="10" type="ORF">PHAECO_LOCUS12529</name>
</gene>
<evidence type="ECO:0000313" key="10">
    <source>
        <dbReference type="EMBL" id="CAG9825328.1"/>
    </source>
</evidence>
<reference evidence="10" key="1">
    <citation type="submission" date="2022-01" db="EMBL/GenBank/DDBJ databases">
        <authorList>
            <person name="King R."/>
        </authorList>
    </citation>
    <scope>NUCLEOTIDE SEQUENCE</scope>
</reference>
<comment type="subunit">
    <text evidence="6">Component of the origin recognition complex (ORC).</text>
</comment>
<dbReference type="InterPro" id="IPR056773">
    <property type="entry name" value="WHD_ORC2"/>
</dbReference>
<evidence type="ECO:0000256" key="4">
    <source>
        <dbReference type="ARBA" id="ARBA00022705"/>
    </source>
</evidence>
<dbReference type="PANTHER" id="PTHR14052">
    <property type="entry name" value="ORIGIN RECOGNITION COMPLEX SUBUNIT 2"/>
    <property type="match status" value="1"/>
</dbReference>
<comment type="subcellular location">
    <subcellularLocation>
        <location evidence="1 6">Nucleus</location>
    </subcellularLocation>
</comment>
<evidence type="ECO:0000259" key="8">
    <source>
        <dbReference type="Pfam" id="PF04084"/>
    </source>
</evidence>
<evidence type="ECO:0000256" key="3">
    <source>
        <dbReference type="ARBA" id="ARBA00019080"/>
    </source>
</evidence>
<evidence type="ECO:0000256" key="2">
    <source>
        <dbReference type="ARBA" id="ARBA00007421"/>
    </source>
</evidence>
<evidence type="ECO:0000256" key="1">
    <source>
        <dbReference type="ARBA" id="ARBA00004123"/>
    </source>
</evidence>
<feature type="domain" description="Origin recognition complex subunit 2 RecA-like" evidence="8">
    <location>
        <begin position="236"/>
        <end position="396"/>
    </location>
</feature>
<dbReference type="GO" id="GO:0006260">
    <property type="term" value="P:DNA replication"/>
    <property type="evidence" value="ECO:0007669"/>
    <property type="project" value="UniProtKB-UniRule"/>
</dbReference>
<dbReference type="GO" id="GO:0005664">
    <property type="term" value="C:nuclear origin of replication recognition complex"/>
    <property type="evidence" value="ECO:0007669"/>
    <property type="project" value="UniProtKB-UniRule"/>
</dbReference>
<dbReference type="Pfam" id="PF04084">
    <property type="entry name" value="RecA-like_ORC2"/>
    <property type="match status" value="1"/>
</dbReference>
<protein>
    <recommendedName>
        <fullName evidence="3 6">Origin recognition complex subunit 2</fullName>
    </recommendedName>
</protein>
<keyword evidence="4 6" id="KW-0235">DNA replication</keyword>
<comment type="function">
    <text evidence="6">Component of the origin recognition complex (ORC) that binds origins of replication. DNA-binding is ATP-dependent. ORC is required to assemble the pre-replication complex necessary to initiate DNA replication.</text>
</comment>
<dbReference type="Proteomes" id="UP001153737">
    <property type="component" value="Chromosome 9"/>
</dbReference>
<evidence type="ECO:0000313" key="11">
    <source>
        <dbReference type="Proteomes" id="UP001153737"/>
    </source>
</evidence>
<evidence type="ECO:0000256" key="6">
    <source>
        <dbReference type="RuleBase" id="RU368084"/>
    </source>
</evidence>
<dbReference type="GO" id="GO:0003688">
    <property type="term" value="F:DNA replication origin binding"/>
    <property type="evidence" value="ECO:0007669"/>
    <property type="project" value="UniProtKB-UniRule"/>
</dbReference>
<evidence type="ECO:0000256" key="5">
    <source>
        <dbReference type="ARBA" id="ARBA00023242"/>
    </source>
</evidence>
<feature type="compositionally biased region" description="Acidic residues" evidence="7">
    <location>
        <begin position="119"/>
        <end position="131"/>
    </location>
</feature>
<accession>A0A9N9SMC0</accession>
<feature type="region of interest" description="Disordered" evidence="7">
    <location>
        <begin position="118"/>
        <end position="170"/>
    </location>
</feature>
<comment type="similarity">
    <text evidence="2 6">Belongs to the ORC2 family.</text>
</comment>
<proteinExistence type="inferred from homology"/>